<sequence>MGFQKSVASMPAIGLPGTEVNPGQATYTAFNYLSDGTVFAGGFAFAKDVEENGPVGFNAASATGKAGARVLGFVERNLISTLPNPLVEASNTYQAGLGLNIAVRGQFYAVAAGAATEGQAVLCDPATGEVTYGDAGAATDTGWKVRMPQGVIDAVEGDIVIYENFGVSIAASAASGAAVVGEAEVGSAEVGA</sequence>
<accession>A0A8S5P009</accession>
<protein>
    <submittedName>
        <fullName evidence="1">Uncharacterized protein</fullName>
    </submittedName>
</protein>
<organism evidence="1">
    <name type="scientific">Siphoviridae sp. ct16C7</name>
    <dbReference type="NCBI Taxonomy" id="2825304"/>
    <lineage>
        <taxon>Viruses</taxon>
        <taxon>Duplodnaviria</taxon>
        <taxon>Heunggongvirae</taxon>
        <taxon>Uroviricota</taxon>
        <taxon>Caudoviricetes</taxon>
    </lineage>
</organism>
<dbReference type="InterPro" id="IPR056914">
    <property type="entry name" value="Gp53-like"/>
</dbReference>
<dbReference type="EMBL" id="BK015293">
    <property type="protein sequence ID" value="DAD99794.1"/>
    <property type="molecule type" value="Genomic_DNA"/>
</dbReference>
<name>A0A8S5P009_9CAUD</name>
<reference evidence="1" key="1">
    <citation type="journal article" date="2021" name="Proc. Natl. Acad. Sci. U.S.A.">
        <title>A Catalog of Tens of Thousands of Viruses from Human Metagenomes Reveals Hidden Associations with Chronic Diseases.</title>
        <authorList>
            <person name="Tisza M.J."/>
            <person name="Buck C.B."/>
        </authorList>
    </citation>
    <scope>NUCLEOTIDE SEQUENCE</scope>
    <source>
        <strain evidence="1">Ct16C7</strain>
    </source>
</reference>
<dbReference type="Pfam" id="PF23982">
    <property type="entry name" value="XM1_gp53_minor_capsid"/>
    <property type="match status" value="1"/>
</dbReference>
<proteinExistence type="predicted"/>
<evidence type="ECO:0000313" key="1">
    <source>
        <dbReference type="EMBL" id="DAD99794.1"/>
    </source>
</evidence>